<gene>
    <name evidence="4" type="ORF">QE152_g8939</name>
</gene>
<dbReference type="GO" id="GO:0008270">
    <property type="term" value="F:zinc ion binding"/>
    <property type="evidence" value="ECO:0007669"/>
    <property type="project" value="UniProtKB-KW"/>
</dbReference>
<evidence type="ECO:0000256" key="1">
    <source>
        <dbReference type="PROSITE-ProRule" id="PRU00047"/>
    </source>
</evidence>
<keyword evidence="5" id="KW-1185">Reference proteome</keyword>
<accession>A0AAW1LW61</accession>
<protein>
    <submittedName>
        <fullName evidence="4">Zinc knuckle</fullName>
    </submittedName>
</protein>
<dbReference type="InterPro" id="IPR036875">
    <property type="entry name" value="Znf_CCHC_sf"/>
</dbReference>
<keyword evidence="1" id="KW-0863">Zinc-finger</keyword>
<proteinExistence type="predicted"/>
<reference evidence="4 5" key="1">
    <citation type="journal article" date="2024" name="BMC Genomics">
        <title>De novo assembly and annotation of Popillia japonica's genome with initial clues to its potential as an invasive pest.</title>
        <authorList>
            <person name="Cucini C."/>
            <person name="Boschi S."/>
            <person name="Funari R."/>
            <person name="Cardaioli E."/>
            <person name="Iannotti N."/>
            <person name="Marturano G."/>
            <person name="Paoli F."/>
            <person name="Bruttini M."/>
            <person name="Carapelli A."/>
            <person name="Frati F."/>
            <person name="Nardi F."/>
        </authorList>
    </citation>
    <scope>NUCLEOTIDE SEQUENCE [LARGE SCALE GENOMIC DNA]</scope>
    <source>
        <strain evidence="4">DMR45628</strain>
    </source>
</reference>
<comment type="caution">
    <text evidence="4">The sequence shown here is derived from an EMBL/GenBank/DDBJ whole genome shotgun (WGS) entry which is preliminary data.</text>
</comment>
<dbReference type="InterPro" id="IPR001878">
    <property type="entry name" value="Znf_CCHC"/>
</dbReference>
<keyword evidence="1" id="KW-0479">Metal-binding</keyword>
<name>A0AAW1LW61_POPJA</name>
<evidence type="ECO:0000256" key="2">
    <source>
        <dbReference type="SAM" id="MobiDB-lite"/>
    </source>
</evidence>
<dbReference type="GO" id="GO:0003676">
    <property type="term" value="F:nucleic acid binding"/>
    <property type="evidence" value="ECO:0007669"/>
    <property type="project" value="InterPro"/>
</dbReference>
<dbReference type="Pfam" id="PF00098">
    <property type="entry name" value="zf-CCHC"/>
    <property type="match status" value="1"/>
</dbReference>
<dbReference type="SUPFAM" id="SSF57756">
    <property type="entry name" value="Retrovirus zinc finger-like domains"/>
    <property type="match status" value="1"/>
</dbReference>
<evidence type="ECO:0000259" key="3">
    <source>
        <dbReference type="PROSITE" id="PS50158"/>
    </source>
</evidence>
<dbReference type="SMART" id="SM00343">
    <property type="entry name" value="ZnF_C2HC"/>
    <property type="match status" value="1"/>
</dbReference>
<dbReference type="Proteomes" id="UP001458880">
    <property type="component" value="Unassembled WGS sequence"/>
</dbReference>
<sequence length="134" mass="15679">MRQNQTAYHSSSRGCFRCGEVGHSKRDCKRNYNSEARGRSQAAYQEKPNNYEQGKRHFPQNRGTRRSSKSTKVFVSWVDKYKEIEANDKVTFFVDSGCTVHMLNKKQYFSDLVMLKNPIRIEPFLLIQAVQFIC</sequence>
<dbReference type="AlphaFoldDB" id="A0AAW1LW61"/>
<dbReference type="EMBL" id="JASPKY010000074">
    <property type="protein sequence ID" value="KAK9739468.1"/>
    <property type="molecule type" value="Genomic_DNA"/>
</dbReference>
<evidence type="ECO:0000313" key="5">
    <source>
        <dbReference type="Proteomes" id="UP001458880"/>
    </source>
</evidence>
<organism evidence="4 5">
    <name type="scientific">Popillia japonica</name>
    <name type="common">Japanese beetle</name>
    <dbReference type="NCBI Taxonomy" id="7064"/>
    <lineage>
        <taxon>Eukaryota</taxon>
        <taxon>Metazoa</taxon>
        <taxon>Ecdysozoa</taxon>
        <taxon>Arthropoda</taxon>
        <taxon>Hexapoda</taxon>
        <taxon>Insecta</taxon>
        <taxon>Pterygota</taxon>
        <taxon>Neoptera</taxon>
        <taxon>Endopterygota</taxon>
        <taxon>Coleoptera</taxon>
        <taxon>Polyphaga</taxon>
        <taxon>Scarabaeiformia</taxon>
        <taxon>Scarabaeidae</taxon>
        <taxon>Rutelinae</taxon>
        <taxon>Popillia</taxon>
    </lineage>
</organism>
<keyword evidence="1" id="KW-0862">Zinc</keyword>
<feature type="region of interest" description="Disordered" evidence="2">
    <location>
        <begin position="33"/>
        <end position="68"/>
    </location>
</feature>
<feature type="domain" description="CCHC-type" evidence="3">
    <location>
        <begin position="15"/>
        <end position="30"/>
    </location>
</feature>
<feature type="compositionally biased region" description="Basic residues" evidence="2">
    <location>
        <begin position="56"/>
        <end position="68"/>
    </location>
</feature>
<dbReference type="PROSITE" id="PS50158">
    <property type="entry name" value="ZF_CCHC"/>
    <property type="match status" value="1"/>
</dbReference>
<dbReference type="Gene3D" id="4.10.60.10">
    <property type="entry name" value="Zinc finger, CCHC-type"/>
    <property type="match status" value="1"/>
</dbReference>
<evidence type="ECO:0000313" key="4">
    <source>
        <dbReference type="EMBL" id="KAK9739468.1"/>
    </source>
</evidence>